<dbReference type="Gene3D" id="1.25.40.10">
    <property type="entry name" value="Tetratricopeptide repeat domain"/>
    <property type="match status" value="1"/>
</dbReference>
<organism evidence="3 4">
    <name type="scientific">Amborella trichopoda</name>
    <dbReference type="NCBI Taxonomy" id="13333"/>
    <lineage>
        <taxon>Eukaryota</taxon>
        <taxon>Viridiplantae</taxon>
        <taxon>Streptophyta</taxon>
        <taxon>Embryophyta</taxon>
        <taxon>Tracheophyta</taxon>
        <taxon>Spermatophyta</taxon>
        <taxon>Magnoliopsida</taxon>
        <taxon>Amborellales</taxon>
        <taxon>Amborellaceae</taxon>
        <taxon>Amborella</taxon>
    </lineage>
</organism>
<dbReference type="InterPro" id="IPR002885">
    <property type="entry name" value="PPR_rpt"/>
</dbReference>
<keyword evidence="1" id="KW-0677">Repeat</keyword>
<dbReference type="InterPro" id="IPR011990">
    <property type="entry name" value="TPR-like_helical_dom_sf"/>
</dbReference>
<accession>U5CW44</accession>
<reference evidence="4" key="1">
    <citation type="journal article" date="2013" name="Science">
        <title>The Amborella genome and the evolution of flowering plants.</title>
        <authorList>
            <consortium name="Amborella Genome Project"/>
        </authorList>
    </citation>
    <scope>NUCLEOTIDE SEQUENCE [LARGE SCALE GENOMIC DNA]</scope>
</reference>
<name>U5CW44_AMBTC</name>
<dbReference type="PROSITE" id="PS51375">
    <property type="entry name" value="PPR"/>
    <property type="match status" value="1"/>
</dbReference>
<gene>
    <name evidence="3" type="ORF">AMTR_s01590p00000130</name>
</gene>
<evidence type="ECO:0000313" key="4">
    <source>
        <dbReference type="Proteomes" id="UP000017836"/>
    </source>
</evidence>
<dbReference type="HOGENOM" id="CLU_1954304_0_0_1"/>
<feature type="non-terminal residue" evidence="3">
    <location>
        <position position="130"/>
    </location>
</feature>
<evidence type="ECO:0000256" key="2">
    <source>
        <dbReference type="PROSITE-ProRule" id="PRU00708"/>
    </source>
</evidence>
<evidence type="ECO:0000313" key="3">
    <source>
        <dbReference type="EMBL" id="ERN13568.1"/>
    </source>
</evidence>
<dbReference type="EMBL" id="KI392579">
    <property type="protein sequence ID" value="ERN13568.1"/>
    <property type="molecule type" value="Genomic_DNA"/>
</dbReference>
<protein>
    <recommendedName>
        <fullName evidence="5">Pentacotripeptide-repeat region of PRORP domain-containing protein</fullName>
    </recommendedName>
</protein>
<feature type="repeat" description="PPR" evidence="2">
    <location>
        <begin position="78"/>
        <end position="112"/>
    </location>
</feature>
<evidence type="ECO:0008006" key="5">
    <source>
        <dbReference type="Google" id="ProtNLM"/>
    </source>
</evidence>
<dbReference type="AlphaFoldDB" id="U5CW44"/>
<sequence length="130" mass="14049">MLRPTLCPTLCSLFTGSHGHLFSSLTPPSTPPPNPTQTPYSISTEKISQIAQSPFQASSLSIVPKTARQKFEEMPVRDTRSWSALVSESARLGPFSDALEFYSQMKLEGLSVNEFVLGGLLKASACTADV</sequence>
<evidence type="ECO:0000256" key="1">
    <source>
        <dbReference type="ARBA" id="ARBA00022737"/>
    </source>
</evidence>
<keyword evidence="4" id="KW-1185">Reference proteome</keyword>
<proteinExistence type="predicted"/>
<dbReference type="Proteomes" id="UP000017836">
    <property type="component" value="Unassembled WGS sequence"/>
</dbReference>